<comment type="similarity">
    <text evidence="2">Belongs to the LAMTOR4 family.</text>
</comment>
<dbReference type="Proteomes" id="UP001634394">
    <property type="component" value="Unassembled WGS sequence"/>
</dbReference>
<protein>
    <recommendedName>
        <fullName evidence="4">Late endosomal/lysosomal adaptor and MAPK and MTOR activator 4</fullName>
    </recommendedName>
</protein>
<comment type="subcellular location">
    <subcellularLocation>
        <location evidence="1">Lysosome</location>
    </subcellularLocation>
</comment>
<dbReference type="PANTHER" id="PTHR33967:SF1">
    <property type="entry name" value="RAGULATOR COMPLEX PROTEIN LAMTOR4"/>
    <property type="match status" value="1"/>
</dbReference>
<gene>
    <name evidence="5" type="ORF">ACJMK2_019235</name>
</gene>
<sequence length="98" mass="11017">MAQQFHVDKIHGSQGHLILSEDGSVLNSGGDLVNDEATAEKITKLVYLASKVQISADKRETFKKISVIWDNFMYVITVSNHKIYILKRQYVPVQPVTA</sequence>
<evidence type="ECO:0000256" key="3">
    <source>
        <dbReference type="ARBA" id="ARBA00023228"/>
    </source>
</evidence>
<evidence type="ECO:0000256" key="1">
    <source>
        <dbReference type="ARBA" id="ARBA00004371"/>
    </source>
</evidence>
<comment type="caution">
    <text evidence="5">The sequence shown here is derived from an EMBL/GenBank/DDBJ whole genome shotgun (WGS) entry which is preliminary data.</text>
</comment>
<evidence type="ECO:0000313" key="6">
    <source>
        <dbReference type="Proteomes" id="UP001634394"/>
    </source>
</evidence>
<evidence type="ECO:0000256" key="4">
    <source>
        <dbReference type="ARBA" id="ARBA00032690"/>
    </source>
</evidence>
<reference evidence="5 6" key="1">
    <citation type="submission" date="2024-11" db="EMBL/GenBank/DDBJ databases">
        <title>Chromosome-level genome assembly of the freshwater bivalve Anodonta woodiana.</title>
        <authorList>
            <person name="Chen X."/>
        </authorList>
    </citation>
    <scope>NUCLEOTIDE SEQUENCE [LARGE SCALE GENOMIC DNA]</scope>
    <source>
        <strain evidence="5">MN2024</strain>
        <tissue evidence="5">Gills</tissue>
    </source>
</reference>
<dbReference type="AlphaFoldDB" id="A0ABD3UFV1"/>
<name>A0ABD3UFV1_SINWO</name>
<evidence type="ECO:0000313" key="5">
    <source>
        <dbReference type="EMBL" id="KAL3848372.1"/>
    </source>
</evidence>
<dbReference type="PANTHER" id="PTHR33967">
    <property type="entry name" value="RAGULATOR COMPLEX PROTEIN LAMTOR4"/>
    <property type="match status" value="1"/>
</dbReference>
<proteinExistence type="inferred from homology"/>
<evidence type="ECO:0000256" key="2">
    <source>
        <dbReference type="ARBA" id="ARBA00010627"/>
    </source>
</evidence>
<organism evidence="5 6">
    <name type="scientific">Sinanodonta woodiana</name>
    <name type="common">Chinese pond mussel</name>
    <name type="synonym">Anodonta woodiana</name>
    <dbReference type="NCBI Taxonomy" id="1069815"/>
    <lineage>
        <taxon>Eukaryota</taxon>
        <taxon>Metazoa</taxon>
        <taxon>Spiralia</taxon>
        <taxon>Lophotrochozoa</taxon>
        <taxon>Mollusca</taxon>
        <taxon>Bivalvia</taxon>
        <taxon>Autobranchia</taxon>
        <taxon>Heteroconchia</taxon>
        <taxon>Palaeoheterodonta</taxon>
        <taxon>Unionida</taxon>
        <taxon>Unionoidea</taxon>
        <taxon>Unionidae</taxon>
        <taxon>Unioninae</taxon>
        <taxon>Sinanodonta</taxon>
    </lineage>
</organism>
<accession>A0ABD3UFV1</accession>
<dbReference type="GO" id="GO:0005764">
    <property type="term" value="C:lysosome"/>
    <property type="evidence" value="ECO:0007669"/>
    <property type="project" value="UniProtKB-SubCell"/>
</dbReference>
<dbReference type="EMBL" id="JBJQND010000016">
    <property type="protein sequence ID" value="KAL3848372.1"/>
    <property type="molecule type" value="Genomic_DNA"/>
</dbReference>
<keyword evidence="6" id="KW-1185">Reference proteome</keyword>
<keyword evidence="3" id="KW-0458">Lysosome</keyword>
<dbReference type="InterPro" id="IPR034601">
    <property type="entry name" value="LAMTOR4"/>
</dbReference>